<comment type="caution">
    <text evidence="1">The sequence shown here is derived from an EMBL/GenBank/DDBJ whole genome shotgun (WGS) entry which is preliminary data.</text>
</comment>
<gene>
    <name evidence="1" type="ORF">FBU59_000127</name>
</gene>
<evidence type="ECO:0000313" key="1">
    <source>
        <dbReference type="EMBL" id="KAJ1951486.1"/>
    </source>
</evidence>
<organism evidence="1 2">
    <name type="scientific">Linderina macrospora</name>
    <dbReference type="NCBI Taxonomy" id="4868"/>
    <lineage>
        <taxon>Eukaryota</taxon>
        <taxon>Fungi</taxon>
        <taxon>Fungi incertae sedis</taxon>
        <taxon>Zoopagomycota</taxon>
        <taxon>Kickxellomycotina</taxon>
        <taxon>Kickxellomycetes</taxon>
        <taxon>Kickxellales</taxon>
        <taxon>Kickxellaceae</taxon>
        <taxon>Linderina</taxon>
    </lineage>
</organism>
<name>A0ACC1JHP3_9FUNG</name>
<evidence type="ECO:0000313" key="2">
    <source>
        <dbReference type="Proteomes" id="UP001150603"/>
    </source>
</evidence>
<dbReference type="Proteomes" id="UP001150603">
    <property type="component" value="Unassembled WGS sequence"/>
</dbReference>
<accession>A0ACC1JHP3</accession>
<dbReference type="EMBL" id="JANBPW010000011">
    <property type="protein sequence ID" value="KAJ1951486.1"/>
    <property type="molecule type" value="Genomic_DNA"/>
</dbReference>
<keyword evidence="2" id="KW-1185">Reference proteome</keyword>
<protein>
    <submittedName>
        <fullName evidence="1">Uncharacterized protein</fullName>
    </submittedName>
</protein>
<sequence>MRTASIRSFFSLVLLGATMACLAVAQNTNSTERKYTPRIVGGAPMTSKGYGFTAYIIARESTTKGGLCTGFLITPTAVITAAHCIKPDTSTTYVASQFEVWFGLDAPTQAKSANGFKVSSIQWASDFTLTTMLNDIAILHLSSPVPESVATPTKIYTGPVYLDSPIFAAGFGRTKPNDPNSQPPSLMSVGLRLGSNSFCRANNPYFKTSSQLCTAYISGRDTCLGDSGGPLFTITDRDYPVGVLGITSMSTYPKNDPTAICARSDVTGYYTRLEYFLEMIAKSVGVSADSITISNSTVARPTDTQADADENTQDSNDKFIRSASRTGIRSSLPTATNDVTFSFSHYSMSLSFPNYTPKPSIGGVIEVNAASRRTAVSAILLIAAVALFL</sequence>
<proteinExistence type="predicted"/>
<reference evidence="1" key="1">
    <citation type="submission" date="2022-07" db="EMBL/GenBank/DDBJ databases">
        <title>Phylogenomic reconstructions and comparative analyses of Kickxellomycotina fungi.</title>
        <authorList>
            <person name="Reynolds N.K."/>
            <person name="Stajich J.E."/>
            <person name="Barry K."/>
            <person name="Grigoriev I.V."/>
            <person name="Crous P."/>
            <person name="Smith M.E."/>
        </authorList>
    </citation>
    <scope>NUCLEOTIDE SEQUENCE</scope>
    <source>
        <strain evidence="1">NRRL 5244</strain>
    </source>
</reference>